<sequence>MSIAMFSRSFAVHHAQWASQRNCTLSPQSIDEEVIVYNCMPSRDVPESSRAQNAPYLTQRFSRFKKKPLSHDEQKLIYCTLPNFEGIYGPSSSSGASVESANESSEESASVEDTNDQRTSPLGMGSGFLVELSWEVISEITDRFRNVIQFDSSEGFEMYRGSLEDRRSDVIVKRYVGTECRLYVLEAEKKAALTMYHKNILGLYGFHKNENAMALVFRFTSRGGGAPLNIFLNVLWTKKLKVPFENKMNIAIGIAQGLRYMHEQCPQGLIVHCNLRPSSVLLGNNSVPDNLVPQITGFGHAKWLEFEHLSLTRNSCGYMHPSDPNSLELLKSDILAFGILLLRLFCHRSAPRDDEKFVTWARPLLEQRAYHILYDESEYDVHGLLVVTSVAARCMSTRYFHFLKGRFVALSKHFHQLIAAQTCPQLQTLKIGNCKSPECCPSYSKLMRSSSYETVSARRRFGFIGKGKKASAKEKEKFTRAFAKLTIKDLGRMTATILVRKARDIKLGK</sequence>
<gene>
    <name evidence="1" type="ORF">L1987_69481</name>
</gene>
<protein>
    <submittedName>
        <fullName evidence="1">Uncharacterized protein</fullName>
    </submittedName>
</protein>
<keyword evidence="2" id="KW-1185">Reference proteome</keyword>
<dbReference type="Proteomes" id="UP001056120">
    <property type="component" value="Linkage Group LG23"/>
</dbReference>
<reference evidence="1 2" key="2">
    <citation type="journal article" date="2022" name="Mol. Ecol. Resour.">
        <title>The genomes of chicory, endive, great burdock and yacon provide insights into Asteraceae paleo-polyploidization history and plant inulin production.</title>
        <authorList>
            <person name="Fan W."/>
            <person name="Wang S."/>
            <person name="Wang H."/>
            <person name="Wang A."/>
            <person name="Jiang F."/>
            <person name="Liu H."/>
            <person name="Zhao H."/>
            <person name="Xu D."/>
            <person name="Zhang Y."/>
        </authorList>
    </citation>
    <scope>NUCLEOTIDE SEQUENCE [LARGE SCALE GENOMIC DNA]</scope>
    <source>
        <strain evidence="2">cv. Yunnan</strain>
        <tissue evidence="1">Leaves</tissue>
    </source>
</reference>
<accession>A0ACB9B5C0</accession>
<proteinExistence type="predicted"/>
<evidence type="ECO:0000313" key="1">
    <source>
        <dbReference type="EMBL" id="KAI3717704.1"/>
    </source>
</evidence>
<reference evidence="2" key="1">
    <citation type="journal article" date="2022" name="Mol. Ecol. Resour.">
        <title>The genomes of chicory, endive, great burdock and yacon provide insights into Asteraceae palaeo-polyploidization history and plant inulin production.</title>
        <authorList>
            <person name="Fan W."/>
            <person name="Wang S."/>
            <person name="Wang H."/>
            <person name="Wang A."/>
            <person name="Jiang F."/>
            <person name="Liu H."/>
            <person name="Zhao H."/>
            <person name="Xu D."/>
            <person name="Zhang Y."/>
        </authorList>
    </citation>
    <scope>NUCLEOTIDE SEQUENCE [LARGE SCALE GENOMIC DNA]</scope>
    <source>
        <strain evidence="2">cv. Yunnan</strain>
    </source>
</reference>
<comment type="caution">
    <text evidence="1">The sequence shown here is derived from an EMBL/GenBank/DDBJ whole genome shotgun (WGS) entry which is preliminary data.</text>
</comment>
<dbReference type="EMBL" id="CM042040">
    <property type="protein sequence ID" value="KAI3717704.1"/>
    <property type="molecule type" value="Genomic_DNA"/>
</dbReference>
<evidence type="ECO:0000313" key="2">
    <source>
        <dbReference type="Proteomes" id="UP001056120"/>
    </source>
</evidence>
<organism evidence="1 2">
    <name type="scientific">Smallanthus sonchifolius</name>
    <dbReference type="NCBI Taxonomy" id="185202"/>
    <lineage>
        <taxon>Eukaryota</taxon>
        <taxon>Viridiplantae</taxon>
        <taxon>Streptophyta</taxon>
        <taxon>Embryophyta</taxon>
        <taxon>Tracheophyta</taxon>
        <taxon>Spermatophyta</taxon>
        <taxon>Magnoliopsida</taxon>
        <taxon>eudicotyledons</taxon>
        <taxon>Gunneridae</taxon>
        <taxon>Pentapetalae</taxon>
        <taxon>asterids</taxon>
        <taxon>campanulids</taxon>
        <taxon>Asterales</taxon>
        <taxon>Asteraceae</taxon>
        <taxon>Asteroideae</taxon>
        <taxon>Heliantheae alliance</taxon>
        <taxon>Millerieae</taxon>
        <taxon>Smallanthus</taxon>
    </lineage>
</organism>
<name>A0ACB9B5C0_9ASTR</name>